<name>A0A8D8QW20_9HEMI</name>
<organism evidence="1">
    <name type="scientific">Cacopsylla melanoneura</name>
    <dbReference type="NCBI Taxonomy" id="428564"/>
    <lineage>
        <taxon>Eukaryota</taxon>
        <taxon>Metazoa</taxon>
        <taxon>Ecdysozoa</taxon>
        <taxon>Arthropoda</taxon>
        <taxon>Hexapoda</taxon>
        <taxon>Insecta</taxon>
        <taxon>Pterygota</taxon>
        <taxon>Neoptera</taxon>
        <taxon>Paraneoptera</taxon>
        <taxon>Hemiptera</taxon>
        <taxon>Sternorrhyncha</taxon>
        <taxon>Psylloidea</taxon>
        <taxon>Psyllidae</taxon>
        <taxon>Psyllinae</taxon>
        <taxon>Cacopsylla</taxon>
    </lineage>
</organism>
<evidence type="ECO:0000313" key="1">
    <source>
        <dbReference type="EMBL" id="CAG6639106.1"/>
    </source>
</evidence>
<reference evidence="1" key="1">
    <citation type="submission" date="2021-05" db="EMBL/GenBank/DDBJ databases">
        <authorList>
            <person name="Alioto T."/>
            <person name="Alioto T."/>
            <person name="Gomez Garrido J."/>
        </authorList>
    </citation>
    <scope>NUCLEOTIDE SEQUENCE</scope>
</reference>
<dbReference type="AlphaFoldDB" id="A0A8D8QW20"/>
<protein>
    <submittedName>
        <fullName evidence="1">Uncharacterized protein</fullName>
    </submittedName>
</protein>
<dbReference type="EMBL" id="HBUF01105473">
    <property type="protein sequence ID" value="CAG6639106.1"/>
    <property type="molecule type" value="Transcribed_RNA"/>
</dbReference>
<accession>A0A8D8QW20</accession>
<sequence length="132" mass="15952">MWSQSVDKKSFILRSIKFIIREKEECYSTVILNEWTQKRLTHRVHSSISKKSSYSKWTNQVKTVKRDLEEAEISRDLVWNRNEFRDVIKLTNKLKPLITVTARPNSKWTVERKANQSSRMKIYLQKRKHKEK</sequence>
<proteinExistence type="predicted"/>